<evidence type="ECO:0000313" key="2">
    <source>
        <dbReference type="Proteomes" id="UP000692954"/>
    </source>
</evidence>
<proteinExistence type="predicted"/>
<dbReference type="EMBL" id="CAJJDN010000335">
    <property type="protein sequence ID" value="CAD8130821.1"/>
    <property type="molecule type" value="Genomic_DNA"/>
</dbReference>
<dbReference type="AlphaFoldDB" id="A0A8S1RPY6"/>
<reference evidence="1" key="1">
    <citation type="submission" date="2021-01" db="EMBL/GenBank/DDBJ databases">
        <authorList>
            <consortium name="Genoscope - CEA"/>
            <person name="William W."/>
        </authorList>
    </citation>
    <scope>NUCLEOTIDE SEQUENCE</scope>
</reference>
<gene>
    <name evidence="1" type="ORF">PSON_ATCC_30995.1.T3350001</name>
</gene>
<keyword evidence="2" id="KW-1185">Reference proteome</keyword>
<sequence>MFKKFSKIGETIKLQANQLVSVQTVLSNAIQQIQPRSGRILYYGCLATKCEIGKILYKTIDTKLFDIDQEKFFYQPSDQAL</sequence>
<organism evidence="1 2">
    <name type="scientific">Paramecium sonneborni</name>
    <dbReference type="NCBI Taxonomy" id="65129"/>
    <lineage>
        <taxon>Eukaryota</taxon>
        <taxon>Sar</taxon>
        <taxon>Alveolata</taxon>
        <taxon>Ciliophora</taxon>
        <taxon>Intramacronucleata</taxon>
        <taxon>Oligohymenophorea</taxon>
        <taxon>Peniculida</taxon>
        <taxon>Parameciidae</taxon>
        <taxon>Paramecium</taxon>
    </lineage>
</organism>
<evidence type="ECO:0000313" key="1">
    <source>
        <dbReference type="EMBL" id="CAD8130821.1"/>
    </source>
</evidence>
<protein>
    <submittedName>
        <fullName evidence="1">Uncharacterized protein</fullName>
    </submittedName>
</protein>
<dbReference type="OrthoDB" id="49016at2759"/>
<comment type="caution">
    <text evidence="1">The sequence shown here is derived from an EMBL/GenBank/DDBJ whole genome shotgun (WGS) entry which is preliminary data.</text>
</comment>
<accession>A0A8S1RPY6</accession>
<name>A0A8S1RPY6_9CILI</name>
<dbReference type="Proteomes" id="UP000692954">
    <property type="component" value="Unassembled WGS sequence"/>
</dbReference>